<organism evidence="2">
    <name type="scientific">Coccidioides posadasii (strain RMSCC 757 / Silveira)</name>
    <name type="common">Valley fever fungus</name>
    <dbReference type="NCBI Taxonomy" id="443226"/>
    <lineage>
        <taxon>Eukaryota</taxon>
        <taxon>Fungi</taxon>
        <taxon>Dikarya</taxon>
        <taxon>Ascomycota</taxon>
        <taxon>Pezizomycotina</taxon>
        <taxon>Eurotiomycetes</taxon>
        <taxon>Eurotiomycetidae</taxon>
        <taxon>Onygenales</taxon>
        <taxon>Onygenaceae</taxon>
        <taxon>Coccidioides</taxon>
    </lineage>
</organism>
<protein>
    <submittedName>
        <fullName evidence="1">Uncharacterized protein</fullName>
    </submittedName>
</protein>
<reference evidence="2" key="2">
    <citation type="submission" date="2010-03" db="EMBL/GenBank/DDBJ databases">
        <title>The genome sequence of Coccidioides posadasii strain Silveira.</title>
        <authorList>
            <consortium name="The Broad Institute Genome Sequencing Center for Infectious Disease"/>
            <person name="Neafsey D."/>
            <person name="Orbach M."/>
            <person name="Henn M.R."/>
            <person name="Cole G.T."/>
            <person name="Galgiani J."/>
            <person name="Gardner M.J."/>
            <person name="Kirkland T.N."/>
            <person name="Taylor J.W."/>
            <person name="Young S.K."/>
            <person name="Zeng Q."/>
            <person name="Koehrsen M."/>
            <person name="Alvarado L."/>
            <person name="Berlin A."/>
            <person name="Borenstein D."/>
            <person name="Chapman S.B."/>
            <person name="Chen Z."/>
            <person name="Engels R."/>
            <person name="Freedman E."/>
            <person name="Gellesch M."/>
            <person name="Goldberg J."/>
            <person name="Griggs A."/>
            <person name="Gujja S."/>
            <person name="Heilman E."/>
            <person name="Heiman D."/>
            <person name="Howarth C."/>
            <person name="Jen D."/>
            <person name="Larson L."/>
            <person name="Mehta T."/>
            <person name="Neiman D."/>
            <person name="Park D."/>
            <person name="Pearson M."/>
            <person name="Richards J."/>
            <person name="Roberts A."/>
            <person name="Saif S."/>
            <person name="Shea T."/>
            <person name="Shenoy N."/>
            <person name="Sisk P."/>
            <person name="Stolte C."/>
            <person name="Sykes S."/>
            <person name="Walk T."/>
            <person name="White J."/>
            <person name="Yandava C."/>
            <person name="Haas B."/>
            <person name="Nusbaum C."/>
            <person name="Birren B."/>
        </authorList>
    </citation>
    <scope>NUCLEOTIDE SEQUENCE [LARGE SCALE GENOMIC DNA]</scope>
    <source>
        <strain evidence="2">RMSCC 757 / Silveira</strain>
    </source>
</reference>
<evidence type="ECO:0000313" key="1">
    <source>
        <dbReference type="EMBL" id="EFW17115.1"/>
    </source>
</evidence>
<reference evidence="2" key="1">
    <citation type="journal article" date="2010" name="Genome Res.">
        <title>Population genomic sequencing of Coccidioides fungi reveals recent hybridization and transposon control.</title>
        <authorList>
            <person name="Neafsey D.E."/>
            <person name="Barker B.M."/>
            <person name="Sharpton T.J."/>
            <person name="Stajich J.E."/>
            <person name="Park D.J."/>
            <person name="Whiston E."/>
            <person name="Hung C.-Y."/>
            <person name="McMahan C."/>
            <person name="White J."/>
            <person name="Sykes S."/>
            <person name="Heiman D."/>
            <person name="Young S."/>
            <person name="Zeng Q."/>
            <person name="Abouelleil A."/>
            <person name="Aftuck L."/>
            <person name="Bessette D."/>
            <person name="Brown A."/>
            <person name="FitzGerald M."/>
            <person name="Lui A."/>
            <person name="Macdonald J.P."/>
            <person name="Priest M."/>
            <person name="Orbach M.J."/>
            <person name="Galgiani J.N."/>
            <person name="Kirkland T.N."/>
            <person name="Cole G.T."/>
            <person name="Birren B.W."/>
            <person name="Henn M.R."/>
            <person name="Taylor J.W."/>
            <person name="Rounsley S.D."/>
        </authorList>
    </citation>
    <scope>NUCLEOTIDE SEQUENCE [LARGE SCALE GENOMIC DNA]</scope>
    <source>
        <strain evidence="2">RMSCC 757 / Silveira</strain>
    </source>
</reference>
<name>E9D982_COCPS</name>
<keyword evidence="2" id="KW-1185">Reference proteome</keyword>
<dbReference type="VEuPathDB" id="FungiDB:CPSG_06384"/>
<dbReference type="EMBL" id="GL636495">
    <property type="protein sequence ID" value="EFW17115.1"/>
    <property type="molecule type" value="Genomic_DNA"/>
</dbReference>
<accession>E9D982</accession>
<dbReference type="HOGENOM" id="CLU_2621853_0_0_1"/>
<dbReference type="AlphaFoldDB" id="E9D982"/>
<evidence type="ECO:0000313" key="2">
    <source>
        <dbReference type="Proteomes" id="UP000002497"/>
    </source>
</evidence>
<proteinExistence type="predicted"/>
<sequence>MQGSESGNMAIYHCGLKIKLSAVIRREMVTGGCVVTWNTNFLVVGEGDVARRRAGGRKINPDCPCLVCYSNGDCSGEE</sequence>
<dbReference type="Proteomes" id="UP000002497">
    <property type="component" value="Unassembled WGS sequence"/>
</dbReference>
<gene>
    <name evidence="1" type="ORF">CPSG_06384</name>
</gene>